<dbReference type="OrthoDB" id="9793736at2"/>
<name>A0A2T5IZM9_9GAMM</name>
<reference evidence="2 3" key="1">
    <citation type="submission" date="2018-04" db="EMBL/GenBank/DDBJ databases">
        <title>Genomic Encyclopedia of Archaeal and Bacterial Type Strains, Phase II (KMG-II): from individual species to whole genera.</title>
        <authorList>
            <person name="Goeker M."/>
        </authorList>
    </citation>
    <scope>NUCLEOTIDE SEQUENCE [LARGE SCALE GENOMIC DNA]</scope>
    <source>
        <strain evidence="2 3">DSM 5822</strain>
    </source>
</reference>
<dbReference type="Gene3D" id="3.40.30.10">
    <property type="entry name" value="Glutaredoxin"/>
    <property type="match status" value="2"/>
</dbReference>
<dbReference type="RefSeq" id="WP_107865739.1">
    <property type="nucleotide sequence ID" value="NZ_QAON01000007.1"/>
</dbReference>
<dbReference type="SUPFAM" id="SSF52833">
    <property type="entry name" value="Thioredoxin-like"/>
    <property type="match status" value="2"/>
</dbReference>
<feature type="domain" description="GST N-terminal" evidence="1">
    <location>
        <begin position="154"/>
        <end position="255"/>
    </location>
</feature>
<dbReference type="PROSITE" id="PS50404">
    <property type="entry name" value="GST_NTER"/>
    <property type="match status" value="1"/>
</dbReference>
<dbReference type="GO" id="GO:0016740">
    <property type="term" value="F:transferase activity"/>
    <property type="evidence" value="ECO:0007669"/>
    <property type="project" value="UniProtKB-KW"/>
</dbReference>
<dbReference type="InterPro" id="IPR036249">
    <property type="entry name" value="Thioredoxin-like_sf"/>
</dbReference>
<dbReference type="PANTHER" id="PTHR45288:SF1">
    <property type="entry name" value="THIOREDOXIN FAMILY PROTEIN"/>
    <property type="match status" value="1"/>
</dbReference>
<dbReference type="InterPro" id="IPR040079">
    <property type="entry name" value="Glutathione_S-Trfase"/>
</dbReference>
<dbReference type="InterPro" id="IPR004045">
    <property type="entry name" value="Glutathione_S-Trfase_N"/>
</dbReference>
<dbReference type="PANTHER" id="PTHR45288">
    <property type="entry name" value="THIOREDOXIN FAMILY PROTEIN"/>
    <property type="match status" value="1"/>
</dbReference>
<dbReference type="SFLD" id="SFLDG01181">
    <property type="entry name" value="SUF2"/>
    <property type="match status" value="1"/>
</dbReference>
<dbReference type="AlphaFoldDB" id="A0A2T5IZM9"/>
<proteinExistence type="predicted"/>
<evidence type="ECO:0000259" key="1">
    <source>
        <dbReference type="PROSITE" id="PS50404"/>
    </source>
</evidence>
<evidence type="ECO:0000313" key="3">
    <source>
        <dbReference type="Proteomes" id="UP000244223"/>
    </source>
</evidence>
<keyword evidence="2" id="KW-0808">Transferase</keyword>
<keyword evidence="3" id="KW-1185">Reference proteome</keyword>
<dbReference type="Pfam" id="PF13417">
    <property type="entry name" value="GST_N_3"/>
    <property type="match status" value="2"/>
</dbReference>
<comment type="caution">
    <text evidence="2">The sequence shown here is derived from an EMBL/GenBank/DDBJ whole genome shotgun (WGS) entry which is preliminary data.</text>
</comment>
<dbReference type="SFLD" id="SFLDG01202">
    <property type="entry name" value="SUF2.2"/>
    <property type="match status" value="1"/>
</dbReference>
<organism evidence="2 3">
    <name type="scientific">Agitococcus lubricus</name>
    <dbReference type="NCBI Taxonomy" id="1077255"/>
    <lineage>
        <taxon>Bacteria</taxon>
        <taxon>Pseudomonadati</taxon>
        <taxon>Pseudomonadota</taxon>
        <taxon>Gammaproteobacteria</taxon>
        <taxon>Moraxellales</taxon>
        <taxon>Moraxellaceae</taxon>
        <taxon>Agitococcus</taxon>
    </lineage>
</organism>
<dbReference type="Proteomes" id="UP000244223">
    <property type="component" value="Unassembled WGS sequence"/>
</dbReference>
<accession>A0A2T5IZM9</accession>
<evidence type="ECO:0000313" key="2">
    <source>
        <dbReference type="EMBL" id="PTQ89416.1"/>
    </source>
</evidence>
<dbReference type="SFLD" id="SFLDS00019">
    <property type="entry name" value="Glutathione_Transferase_(cytos"/>
    <property type="match status" value="1"/>
</dbReference>
<dbReference type="EMBL" id="QAON01000007">
    <property type="protein sequence ID" value="PTQ89416.1"/>
    <property type="molecule type" value="Genomic_DNA"/>
</dbReference>
<gene>
    <name evidence="2" type="ORF">C8N29_107149</name>
</gene>
<sequence length="255" mass="28328">MLHHLNILSSVVSSTLRGWRGASGSKHIQQPVLTPMLFDAEDDAECRLVREALTELNLDVLIYPCPQGGSRFSAELKAQAGTDVTIPYLVDPNTHVKLAGAQAINAYLFQQYKVSTTPKALQASTLNLLSSRLASTARFKLTALQAQASKPAPQPLVLYSFEASPYSRPVREKLCQLELAYKLINLGKQQLADVGPATFRLHTGEYHPLPNSKRAKLLAEKGRVQVPFLIDVNQNIELFESKDILRYLEETYALR</sequence>
<protein>
    <submittedName>
        <fullName evidence="2">Glutathione S-transferase-like protein</fullName>
    </submittedName>
</protein>